<keyword evidence="1" id="KW-1133">Transmembrane helix</keyword>
<accession>D2S3G6</accession>
<feature type="transmembrane region" description="Helical" evidence="1">
    <location>
        <begin position="52"/>
        <end position="72"/>
    </location>
</feature>
<protein>
    <submittedName>
        <fullName evidence="2">Uncharacterized protein</fullName>
    </submittedName>
</protein>
<dbReference type="HOGENOM" id="CLU_2534600_0_0_2"/>
<dbReference type="RefSeq" id="WP_012946152.1">
    <property type="nucleotide sequence ID" value="NC_013748.1"/>
</dbReference>
<feature type="transmembrane region" description="Helical" evidence="1">
    <location>
        <begin position="20"/>
        <end position="40"/>
    </location>
</feature>
<dbReference type="KEGG" id="htu:Htur_5025"/>
<dbReference type="Proteomes" id="UP000001903">
    <property type="component" value="Plasmid pHTUR05"/>
</dbReference>
<evidence type="ECO:0000256" key="1">
    <source>
        <dbReference type="SAM" id="Phobius"/>
    </source>
</evidence>
<dbReference type="GeneID" id="8745831"/>
<name>D2S3G6_HALTV</name>
<evidence type="ECO:0000313" key="3">
    <source>
        <dbReference type="Proteomes" id="UP000001903"/>
    </source>
</evidence>
<reference evidence="2 3" key="1">
    <citation type="journal article" date="2010" name="Stand. Genomic Sci.">
        <title>Complete genome sequence of Haloterrigena turkmenica type strain (4k).</title>
        <authorList>
            <person name="Saunders E."/>
            <person name="Tindall B.J."/>
            <person name="Fahnrich R."/>
            <person name="Lapidus A."/>
            <person name="Copeland A."/>
            <person name="Del Rio T.G."/>
            <person name="Lucas S."/>
            <person name="Chen F."/>
            <person name="Tice H."/>
            <person name="Cheng J.F."/>
            <person name="Han C."/>
            <person name="Detter J.C."/>
            <person name="Bruce D."/>
            <person name="Goodwin L."/>
            <person name="Chain P."/>
            <person name="Pitluck S."/>
            <person name="Pati A."/>
            <person name="Ivanova N."/>
            <person name="Mavromatis K."/>
            <person name="Chen A."/>
            <person name="Palaniappan K."/>
            <person name="Land M."/>
            <person name="Hauser L."/>
            <person name="Chang Y.J."/>
            <person name="Jeffries C.D."/>
            <person name="Brettin T."/>
            <person name="Rohde M."/>
            <person name="Goker M."/>
            <person name="Bristow J."/>
            <person name="Eisen J.A."/>
            <person name="Markowitz V."/>
            <person name="Hugenholtz P."/>
            <person name="Klenk H.P."/>
            <person name="Kyrpides N.C."/>
        </authorList>
    </citation>
    <scope>NUCLEOTIDE SEQUENCE [LARGE SCALE GENOMIC DNA]</scope>
    <source>
        <strain evidence="3">ATCC 51198 / DSM 5511 / JCM 9101 / NCIMB 13204 / VKM B-1734 / 4k</strain>
    </source>
</reference>
<sequence>MRHRLATLTPEIDRETLTLYGGLFLVVMAASGMAVSVSAFGVNSTAGLSPGLWTYVALYYGHVPAFAAVLFLKGYRYAYPPDA</sequence>
<organism evidence="2 3">
    <name type="scientific">Haloterrigena turkmenica (strain ATCC 51198 / DSM 5511 / JCM 9101 / NCIMB 13204 / VKM B-1734 / 4k)</name>
    <name type="common">Halococcus turkmenicus</name>
    <dbReference type="NCBI Taxonomy" id="543526"/>
    <lineage>
        <taxon>Archaea</taxon>
        <taxon>Methanobacteriati</taxon>
        <taxon>Methanobacteriota</taxon>
        <taxon>Stenosarchaea group</taxon>
        <taxon>Halobacteria</taxon>
        <taxon>Halobacteriales</taxon>
        <taxon>Natrialbaceae</taxon>
        <taxon>Haloterrigena</taxon>
    </lineage>
</organism>
<keyword evidence="2" id="KW-0614">Plasmid</keyword>
<evidence type="ECO:0000313" key="2">
    <source>
        <dbReference type="EMBL" id="ADB63913.1"/>
    </source>
</evidence>
<gene>
    <name evidence="2" type="ordered locus">Htur_5025</name>
</gene>
<keyword evidence="3" id="KW-1185">Reference proteome</keyword>
<keyword evidence="1" id="KW-0812">Transmembrane</keyword>
<proteinExistence type="predicted"/>
<dbReference type="EMBL" id="CP001865">
    <property type="protein sequence ID" value="ADB63913.1"/>
    <property type="molecule type" value="Genomic_DNA"/>
</dbReference>
<dbReference type="AlphaFoldDB" id="D2S3G6"/>
<geneLocation type="plasmid" evidence="2 3">
    <name>pHTUR05</name>
</geneLocation>
<keyword evidence="1" id="KW-0472">Membrane</keyword>